<dbReference type="Proteomes" id="UP000060699">
    <property type="component" value="Chromosome"/>
</dbReference>
<keyword evidence="3" id="KW-1133">Transmembrane helix</keyword>
<dbReference type="GO" id="GO:0016020">
    <property type="term" value="C:membrane"/>
    <property type="evidence" value="ECO:0007669"/>
    <property type="project" value="UniProtKB-SubCell"/>
</dbReference>
<protein>
    <submittedName>
        <fullName evidence="5">Uncharacterized protein</fullName>
    </submittedName>
</protein>
<dbReference type="EMBL" id="CP013729">
    <property type="protein sequence ID" value="ALV08080.1"/>
    <property type="molecule type" value="Genomic_DNA"/>
</dbReference>
<dbReference type="RefSeq" id="WP_058936096.1">
    <property type="nucleotide sequence ID" value="NZ_CP013729.1"/>
</dbReference>
<reference evidence="5 6" key="1">
    <citation type="submission" date="2015-12" db="EMBL/GenBank/DDBJ databases">
        <title>Complete genome of Roseateles depolymerans KCTC 42856.</title>
        <authorList>
            <person name="Kim K.M."/>
        </authorList>
    </citation>
    <scope>NUCLEOTIDE SEQUENCE [LARGE SCALE GENOMIC DNA]</scope>
    <source>
        <strain evidence="5 6">KCTC 42856</strain>
    </source>
</reference>
<dbReference type="STRING" id="76731.RD2015_3625"/>
<keyword evidence="6" id="KW-1185">Reference proteome</keyword>
<name>A0A0U3NI50_9BURK</name>
<evidence type="ECO:0000256" key="3">
    <source>
        <dbReference type="ARBA" id="ARBA00022989"/>
    </source>
</evidence>
<comment type="subcellular location">
    <subcellularLocation>
        <location evidence="1">Membrane</location>
        <topology evidence="1">Multi-pass membrane protein</topology>
    </subcellularLocation>
</comment>
<dbReference type="KEGG" id="rdp:RD2015_3625"/>
<dbReference type="PATRIC" id="fig|76731.3.peg.3714"/>
<proteinExistence type="predicted"/>
<sequence length="156" mass="17263">MSTVAGPSQERSYRSKTVATWLSFALGSFGLHRFYLYGLQDRWAWAHPLPTLLGLYGVHRMDTLGQDDHLAWLLIPLLGLMLAQSMLAGILHGLTPDERWNERHNPGLPPQRTGWGPVLGVVACLMVGGACLMATLAFSAQRYFESQVEAAQELSQ</sequence>
<keyword evidence="4" id="KW-0472">Membrane</keyword>
<dbReference type="AlphaFoldDB" id="A0A0U3NI50"/>
<dbReference type="InterPro" id="IPR007829">
    <property type="entry name" value="TM2"/>
</dbReference>
<dbReference type="Pfam" id="PF05154">
    <property type="entry name" value="TM2"/>
    <property type="match status" value="1"/>
</dbReference>
<organism evidence="5 6">
    <name type="scientific">Roseateles depolymerans</name>
    <dbReference type="NCBI Taxonomy" id="76731"/>
    <lineage>
        <taxon>Bacteria</taxon>
        <taxon>Pseudomonadati</taxon>
        <taxon>Pseudomonadota</taxon>
        <taxon>Betaproteobacteria</taxon>
        <taxon>Burkholderiales</taxon>
        <taxon>Sphaerotilaceae</taxon>
        <taxon>Roseateles</taxon>
    </lineage>
</organism>
<evidence type="ECO:0000256" key="1">
    <source>
        <dbReference type="ARBA" id="ARBA00004141"/>
    </source>
</evidence>
<accession>A0A0U3NI50</accession>
<evidence type="ECO:0000256" key="4">
    <source>
        <dbReference type="ARBA" id="ARBA00023136"/>
    </source>
</evidence>
<gene>
    <name evidence="5" type="ORF">RD2015_3625</name>
</gene>
<dbReference type="OrthoDB" id="8702870at2"/>
<evidence type="ECO:0000256" key="2">
    <source>
        <dbReference type="ARBA" id="ARBA00022692"/>
    </source>
</evidence>
<evidence type="ECO:0000313" key="5">
    <source>
        <dbReference type="EMBL" id="ALV08080.1"/>
    </source>
</evidence>
<keyword evidence="2" id="KW-0812">Transmembrane</keyword>
<evidence type="ECO:0000313" key="6">
    <source>
        <dbReference type="Proteomes" id="UP000060699"/>
    </source>
</evidence>